<reference evidence="17" key="1">
    <citation type="submission" date="2025-08" db="UniProtKB">
        <authorList>
            <consortium name="Ensembl"/>
        </authorList>
    </citation>
    <scope>IDENTIFICATION</scope>
</reference>
<comment type="catalytic activity">
    <reaction evidence="8">
        <text>N-terminal L-methionyl-L-seryl-[protein] + acetyl-CoA = N-terminal N(alpha)-acetyl-L-methionyl-L-seryl-[protein] + CoA + H(+)</text>
        <dbReference type="Rhea" id="RHEA:50568"/>
        <dbReference type="Rhea" id="RHEA-COMP:12728"/>
        <dbReference type="Rhea" id="RHEA-COMP:12729"/>
        <dbReference type="ChEBI" id="CHEBI:15378"/>
        <dbReference type="ChEBI" id="CHEBI:57287"/>
        <dbReference type="ChEBI" id="CHEBI:57288"/>
        <dbReference type="ChEBI" id="CHEBI:133400"/>
        <dbReference type="ChEBI" id="CHEBI:133401"/>
        <dbReference type="EC" id="2.3.1.258"/>
    </reaction>
</comment>
<dbReference type="Ensembl" id="ENSMMMT00000007714.1">
    <property type="protein sequence ID" value="ENSMMMP00000006792.1"/>
    <property type="gene ID" value="ENSMMMG00000006093.1"/>
</dbReference>
<comment type="catalytic activity">
    <reaction evidence="11">
        <text>N-terminal L-methionyl-L-lysyl-[protein] + acetyl-CoA = N-terminal N(alpha)-acetyl-L-methionyl-L-lysyl-[protein] + CoA + H(+)</text>
        <dbReference type="Rhea" id="RHEA:50580"/>
        <dbReference type="Rhea" id="RHEA-COMP:12734"/>
        <dbReference type="Rhea" id="RHEA-COMP:12735"/>
        <dbReference type="ChEBI" id="CHEBI:15378"/>
        <dbReference type="ChEBI" id="CHEBI:57287"/>
        <dbReference type="ChEBI" id="CHEBI:57288"/>
        <dbReference type="ChEBI" id="CHEBI:133406"/>
        <dbReference type="ChEBI" id="CHEBI:133407"/>
        <dbReference type="EC" id="2.3.1.258"/>
    </reaction>
</comment>
<sequence length="139" mass="16282">VKGSQMELGDARPHNIKQLKRLNQVIFLVSSNDRICLAHYRKLGIGTKMLNNALKICMHHCTRHDGTFDNICLHVWISNEPVIDFYRKFGFETIEMKKNYCKRIETADHILIISPGLFKQSYECDYQKLNNWVGVVVQW</sequence>
<dbReference type="GO" id="GO:0120518">
    <property type="term" value="F:protein N-terminal-methionine acetyltransferase activity"/>
    <property type="evidence" value="ECO:0007669"/>
    <property type="project" value="UniProtKB-EC"/>
</dbReference>
<dbReference type="GO" id="GO:0007064">
    <property type="term" value="P:mitotic sister chromatid cohesion"/>
    <property type="evidence" value="ECO:0007669"/>
    <property type="project" value="TreeGrafter"/>
</dbReference>
<dbReference type="Gene3D" id="3.40.630.30">
    <property type="match status" value="1"/>
</dbReference>
<evidence type="ECO:0000256" key="1">
    <source>
        <dbReference type="ARBA" id="ARBA00009342"/>
    </source>
</evidence>
<accession>A0A8C5Z2T1</accession>
<proteinExistence type="inferred from homology"/>
<comment type="similarity">
    <text evidence="1">Belongs to the acetyltransferase family. GNAT subfamily.</text>
</comment>
<evidence type="ECO:0000256" key="8">
    <source>
        <dbReference type="ARBA" id="ARBA00048251"/>
    </source>
</evidence>
<evidence type="ECO:0000256" key="14">
    <source>
        <dbReference type="ARBA" id="ARBA00049103"/>
    </source>
</evidence>
<dbReference type="PANTHER" id="PTHR42919">
    <property type="entry name" value="N-ALPHA-ACETYLTRANSFERASE"/>
    <property type="match status" value="1"/>
</dbReference>
<dbReference type="PANTHER" id="PTHR42919:SF8">
    <property type="entry name" value="N-ALPHA-ACETYLTRANSFERASE 50"/>
    <property type="match status" value="1"/>
</dbReference>
<protein>
    <recommendedName>
        <fullName evidence="5">N-alpha-acetyltransferase 50</fullName>
        <ecNumber evidence="4">2.3.1.258</ecNumber>
    </recommendedName>
    <alternativeName>
        <fullName evidence="6">N-epsilon-acetyltransferase 50</fullName>
    </alternativeName>
    <alternativeName>
        <fullName evidence="7">NatE catalytic subunit</fullName>
    </alternativeName>
</protein>
<evidence type="ECO:0000256" key="10">
    <source>
        <dbReference type="ARBA" id="ARBA00048490"/>
    </source>
</evidence>
<dbReference type="AlphaFoldDB" id="A0A8C5Z2T1"/>
<dbReference type="Proteomes" id="UP000694407">
    <property type="component" value="Unplaced"/>
</dbReference>
<evidence type="ECO:0000256" key="3">
    <source>
        <dbReference type="ARBA" id="ARBA00023315"/>
    </source>
</evidence>
<keyword evidence="2" id="KW-0808">Transferase</keyword>
<dbReference type="Pfam" id="PF00583">
    <property type="entry name" value="Acetyltransf_1"/>
    <property type="match status" value="1"/>
</dbReference>
<comment type="catalytic activity">
    <reaction evidence="10">
        <text>N-terminal L-methionyl-L-phenylalanyl-[protein] + acetyl-CoA = N-terminal N(alpha)-acetyl-L-methionyl-L-phenylalanyl-[protein] + CoA + H(+)</text>
        <dbReference type="Rhea" id="RHEA:50528"/>
        <dbReference type="Rhea" id="RHEA-COMP:12715"/>
        <dbReference type="Rhea" id="RHEA-COMP:12716"/>
        <dbReference type="ChEBI" id="CHEBI:15378"/>
        <dbReference type="ChEBI" id="CHEBI:57287"/>
        <dbReference type="ChEBI" id="CHEBI:57288"/>
        <dbReference type="ChEBI" id="CHEBI:133382"/>
        <dbReference type="ChEBI" id="CHEBI:133383"/>
        <dbReference type="EC" id="2.3.1.258"/>
    </reaction>
</comment>
<dbReference type="InterPro" id="IPR051556">
    <property type="entry name" value="N-term/lysine_N-AcTrnsfr"/>
</dbReference>
<evidence type="ECO:0000256" key="2">
    <source>
        <dbReference type="ARBA" id="ARBA00022679"/>
    </source>
</evidence>
<evidence type="ECO:0000313" key="18">
    <source>
        <dbReference type="Proteomes" id="UP000694407"/>
    </source>
</evidence>
<organism evidence="17 18">
    <name type="scientific">Marmota marmota marmota</name>
    <name type="common">Alpine marmot</name>
    <dbReference type="NCBI Taxonomy" id="9994"/>
    <lineage>
        <taxon>Eukaryota</taxon>
        <taxon>Metazoa</taxon>
        <taxon>Chordata</taxon>
        <taxon>Craniata</taxon>
        <taxon>Vertebrata</taxon>
        <taxon>Euteleostomi</taxon>
        <taxon>Mammalia</taxon>
        <taxon>Eutheria</taxon>
        <taxon>Euarchontoglires</taxon>
        <taxon>Glires</taxon>
        <taxon>Rodentia</taxon>
        <taxon>Sciuromorpha</taxon>
        <taxon>Sciuridae</taxon>
        <taxon>Xerinae</taxon>
        <taxon>Marmotini</taxon>
        <taxon>Marmota</taxon>
    </lineage>
</organism>
<dbReference type="GO" id="GO:0031415">
    <property type="term" value="C:NatA complex"/>
    <property type="evidence" value="ECO:0007669"/>
    <property type="project" value="TreeGrafter"/>
</dbReference>
<name>A0A8C5Z2T1_MARMA</name>
<evidence type="ECO:0000256" key="9">
    <source>
        <dbReference type="ARBA" id="ARBA00048335"/>
    </source>
</evidence>
<dbReference type="SUPFAM" id="SSF55729">
    <property type="entry name" value="Acyl-CoA N-acyltransferases (Nat)"/>
    <property type="match status" value="1"/>
</dbReference>
<comment type="catalytic activity">
    <reaction evidence="14">
        <text>N-terminal L-methionyl-L-leucyl-[protein] + acetyl-CoA = N-terminal N(alpha)-acetyl-L-methionyl-L-leucyl-[protein] + CoA + H(+)</text>
        <dbReference type="Rhea" id="RHEA:50520"/>
        <dbReference type="Rhea" id="RHEA-COMP:12711"/>
        <dbReference type="Rhea" id="RHEA-COMP:12712"/>
        <dbReference type="ChEBI" id="CHEBI:15378"/>
        <dbReference type="ChEBI" id="CHEBI:57287"/>
        <dbReference type="ChEBI" id="CHEBI:57288"/>
        <dbReference type="ChEBI" id="CHEBI:133377"/>
        <dbReference type="ChEBI" id="CHEBI:133378"/>
        <dbReference type="EC" id="2.3.1.258"/>
    </reaction>
</comment>
<dbReference type="EC" id="2.3.1.258" evidence="4"/>
<keyword evidence="3" id="KW-0012">Acyltransferase</keyword>
<evidence type="ECO:0000256" key="13">
    <source>
        <dbReference type="ARBA" id="ARBA00049002"/>
    </source>
</evidence>
<evidence type="ECO:0000256" key="5">
    <source>
        <dbReference type="ARBA" id="ARBA00039544"/>
    </source>
</evidence>
<evidence type="ECO:0000256" key="15">
    <source>
        <dbReference type="ARBA" id="ARBA00049454"/>
    </source>
</evidence>
<feature type="domain" description="N-acetyltransferase" evidence="16">
    <location>
        <begin position="40"/>
        <end position="113"/>
    </location>
</feature>
<dbReference type="InterPro" id="IPR000182">
    <property type="entry name" value="GNAT_dom"/>
</dbReference>
<comment type="catalytic activity">
    <reaction evidence="9">
        <text>N-terminal L-methionyl-L-tyrosyl-[protein] + acetyl-CoA = N-terminal N(alpha)-acetyl-L-methionyl-L-tyrosyl-[protein] + CoA + H(+)</text>
        <dbReference type="Rhea" id="RHEA:50532"/>
        <dbReference type="Rhea" id="RHEA-COMP:12717"/>
        <dbReference type="Rhea" id="RHEA-COMP:12718"/>
        <dbReference type="ChEBI" id="CHEBI:15378"/>
        <dbReference type="ChEBI" id="CHEBI:57287"/>
        <dbReference type="ChEBI" id="CHEBI:57288"/>
        <dbReference type="ChEBI" id="CHEBI:133384"/>
        <dbReference type="ChEBI" id="CHEBI:133385"/>
        <dbReference type="EC" id="2.3.1.258"/>
    </reaction>
</comment>
<dbReference type="GeneTree" id="ENSGT00940000165624"/>
<evidence type="ECO:0000313" key="17">
    <source>
        <dbReference type="Ensembl" id="ENSMMMP00000006792.1"/>
    </source>
</evidence>
<evidence type="ECO:0000256" key="12">
    <source>
        <dbReference type="ARBA" id="ARBA00048799"/>
    </source>
</evidence>
<evidence type="ECO:0000256" key="11">
    <source>
        <dbReference type="ARBA" id="ARBA00048618"/>
    </source>
</evidence>
<evidence type="ECO:0000256" key="4">
    <source>
        <dbReference type="ARBA" id="ARBA00039121"/>
    </source>
</evidence>
<comment type="catalytic activity">
    <reaction evidence="12">
        <text>N-terminal L-methionyl-L-valyl-[protein] + acetyl-CoA = N-terminal N(alpha)-acetyl-L-methionyl-L-valyl-[protein] + CoA + H(+)</text>
        <dbReference type="Rhea" id="RHEA:50572"/>
        <dbReference type="Rhea" id="RHEA-COMP:12730"/>
        <dbReference type="Rhea" id="RHEA-COMP:12731"/>
        <dbReference type="ChEBI" id="CHEBI:15378"/>
        <dbReference type="ChEBI" id="CHEBI:57287"/>
        <dbReference type="ChEBI" id="CHEBI:57288"/>
        <dbReference type="ChEBI" id="CHEBI:133402"/>
        <dbReference type="ChEBI" id="CHEBI:133403"/>
        <dbReference type="EC" id="2.3.1.258"/>
    </reaction>
</comment>
<dbReference type="InterPro" id="IPR016181">
    <property type="entry name" value="Acyl_CoA_acyltransferase"/>
</dbReference>
<evidence type="ECO:0000256" key="7">
    <source>
        <dbReference type="ARBA" id="ARBA00042626"/>
    </source>
</evidence>
<comment type="catalytic activity">
    <reaction evidence="15">
        <text>N-terminal L-methionyl-L-threonyl-[protein] + acetyl-CoA = N-terminal N(alpha)-acetyl-L-methionyl-L-threonyl-[protein] + CoA + H(+)</text>
        <dbReference type="Rhea" id="RHEA:50576"/>
        <dbReference type="Rhea" id="RHEA-COMP:12732"/>
        <dbReference type="Rhea" id="RHEA-COMP:12733"/>
        <dbReference type="ChEBI" id="CHEBI:15378"/>
        <dbReference type="ChEBI" id="CHEBI:57287"/>
        <dbReference type="ChEBI" id="CHEBI:57288"/>
        <dbReference type="ChEBI" id="CHEBI:133404"/>
        <dbReference type="ChEBI" id="CHEBI:133405"/>
        <dbReference type="EC" id="2.3.1.258"/>
    </reaction>
</comment>
<evidence type="ECO:0000256" key="6">
    <source>
        <dbReference type="ARBA" id="ARBA00042533"/>
    </source>
</evidence>
<dbReference type="PROSITE" id="PS51186">
    <property type="entry name" value="GNAT"/>
    <property type="match status" value="1"/>
</dbReference>
<comment type="catalytic activity">
    <reaction evidence="13">
        <text>N-terminal L-methionyl-L-alanyl-[protein] + acetyl-CoA = N-terminal N(alpha)-acetyl-L-methionyl-L-alanyl-[protein] + CoA + H(+)</text>
        <dbReference type="Rhea" id="RHEA:50564"/>
        <dbReference type="Rhea" id="RHEA-COMP:12726"/>
        <dbReference type="Rhea" id="RHEA-COMP:12727"/>
        <dbReference type="ChEBI" id="CHEBI:15378"/>
        <dbReference type="ChEBI" id="CHEBI:57287"/>
        <dbReference type="ChEBI" id="CHEBI:57288"/>
        <dbReference type="ChEBI" id="CHEBI:133398"/>
        <dbReference type="ChEBI" id="CHEBI:133399"/>
        <dbReference type="EC" id="2.3.1.258"/>
    </reaction>
</comment>
<reference evidence="17" key="2">
    <citation type="submission" date="2025-09" db="UniProtKB">
        <authorList>
            <consortium name="Ensembl"/>
        </authorList>
    </citation>
    <scope>IDENTIFICATION</scope>
</reference>
<evidence type="ECO:0000259" key="16">
    <source>
        <dbReference type="PROSITE" id="PS51186"/>
    </source>
</evidence>
<keyword evidence="18" id="KW-1185">Reference proteome</keyword>